<dbReference type="EMBL" id="MK072491">
    <property type="protein sequence ID" value="AYV86028.1"/>
    <property type="molecule type" value="Genomic_DNA"/>
</dbReference>
<evidence type="ECO:0000313" key="1">
    <source>
        <dbReference type="EMBL" id="AYV86028.1"/>
    </source>
</evidence>
<organism evidence="1">
    <name type="scientific">Solivirus sp</name>
    <dbReference type="NCBI Taxonomy" id="2487772"/>
    <lineage>
        <taxon>Viruses</taxon>
        <taxon>Pithoviruses</taxon>
    </lineage>
</organism>
<proteinExistence type="predicted"/>
<sequence length="40" mass="4830">MRECLLIICLAILLNFIKFAYLFTKELNESEKETAYLQRF</sequence>
<accession>A0A3G5AFX3</accession>
<protein>
    <submittedName>
        <fullName evidence="1">Uncharacterized protein</fullName>
    </submittedName>
</protein>
<gene>
    <name evidence="1" type="ORF">Solivirus3_28</name>
</gene>
<reference evidence="1" key="1">
    <citation type="submission" date="2018-10" db="EMBL/GenBank/DDBJ databases">
        <title>Hidden diversity of soil giant viruses.</title>
        <authorList>
            <person name="Schulz F."/>
            <person name="Alteio L."/>
            <person name="Goudeau D."/>
            <person name="Ryan E.M."/>
            <person name="Malmstrom R.R."/>
            <person name="Blanchard J."/>
            <person name="Woyke T."/>
        </authorList>
    </citation>
    <scope>NUCLEOTIDE SEQUENCE</scope>
    <source>
        <strain evidence="1">SOV1</strain>
    </source>
</reference>
<name>A0A3G5AFX3_9VIRU</name>